<dbReference type="Gene3D" id="2.40.30.170">
    <property type="match status" value="1"/>
</dbReference>
<dbReference type="PANTHER" id="PTHR30438:SF2">
    <property type="entry name" value="MEMBRANE PROTEIN"/>
    <property type="match status" value="1"/>
</dbReference>
<keyword evidence="4" id="KW-1185">Reference proteome</keyword>
<dbReference type="EMBL" id="VBRY01000011">
    <property type="protein sequence ID" value="TLS66157.1"/>
    <property type="molecule type" value="Genomic_DNA"/>
</dbReference>
<name>A0A5R9GPD7_9PROT</name>
<keyword evidence="1" id="KW-0732">Signal</keyword>
<feature type="signal peptide" evidence="1">
    <location>
        <begin position="1"/>
        <end position="26"/>
    </location>
</feature>
<dbReference type="Proteomes" id="UP000306585">
    <property type="component" value="Unassembled WGS sequence"/>
</dbReference>
<accession>A0A5R9GPD7</accession>
<feature type="chain" id="PRO_5024372971" evidence="1">
    <location>
        <begin position="27"/>
        <end position="321"/>
    </location>
</feature>
<protein>
    <submittedName>
        <fullName evidence="3">HlyD family efflux transporter periplasmic adaptor subunit</fullName>
    </submittedName>
</protein>
<reference evidence="3 4" key="1">
    <citation type="journal article" date="2019" name="Appl. Environ. Microbiol.">
        <title>Environmental Evidence and Genomic Insight of Iron-oxidizing Bacteria Preference Towards More Corrosion Resistant Stainless Steel at Higher Salinities.</title>
        <authorList>
            <person name="Garrison C.E."/>
            <person name="Price K.A."/>
            <person name="Field E.K."/>
        </authorList>
    </citation>
    <scope>NUCLEOTIDE SEQUENCE [LARGE SCALE GENOMIC DNA]</scope>
    <source>
        <strain evidence="3 4">P3</strain>
    </source>
</reference>
<dbReference type="Pfam" id="PF25881">
    <property type="entry name" value="HH_YBHG"/>
    <property type="match status" value="1"/>
</dbReference>
<evidence type="ECO:0000256" key="1">
    <source>
        <dbReference type="SAM" id="SignalP"/>
    </source>
</evidence>
<evidence type="ECO:0000313" key="4">
    <source>
        <dbReference type="Proteomes" id="UP000306585"/>
    </source>
</evidence>
<evidence type="ECO:0000313" key="3">
    <source>
        <dbReference type="EMBL" id="TLS66157.1"/>
    </source>
</evidence>
<proteinExistence type="predicted"/>
<dbReference type="SUPFAM" id="SSF111369">
    <property type="entry name" value="HlyD-like secretion proteins"/>
    <property type="match status" value="1"/>
</dbReference>
<sequence length="321" mass="34980">MRFMHLPPFAAALLALMLLPGCSADAPDYFQGYLEGEYIQIAPEHAGRIETIAVTDGQQVKKGQWLFSLDDAHEKLLLEQAMARQSQLTAMLADLEKGARPPEIAALLAGKREAAAALSQAKDDLVRLQSLAGKDFVAASQLEQARTRVIQRQASEDRLDAELAVAKLGGREDRIRAARAELAVAEAAVADATRLLAESRVTAPADGLVDRLIRRVGEISGATVPVLRFLPAGDVKVIFFVPEALRAGLEPGREVRVSCDGCGQPRTARISRLASEAEFTPPVLFNRDNRDKLMFRIEARYSEPVNLTPGLPVEVRQSLKQ</sequence>
<comment type="caution">
    <text evidence="3">The sequence shown here is derived from an EMBL/GenBank/DDBJ whole genome shotgun (WGS) entry which is preliminary data.</text>
</comment>
<dbReference type="PANTHER" id="PTHR30438">
    <property type="entry name" value="36 KDA ANTIGEN-RELATED"/>
    <property type="match status" value="1"/>
</dbReference>
<dbReference type="Gene3D" id="2.40.50.100">
    <property type="match status" value="1"/>
</dbReference>
<dbReference type="InterPro" id="IPR059052">
    <property type="entry name" value="HH_YbhG-like"/>
</dbReference>
<dbReference type="RefSeq" id="WP_138239914.1">
    <property type="nucleotide sequence ID" value="NZ_VBRY01000011.1"/>
</dbReference>
<feature type="domain" description="YbhG-like alpha-helical hairpin" evidence="2">
    <location>
        <begin position="70"/>
        <end position="192"/>
    </location>
</feature>
<organism evidence="3 4">
    <name type="scientific">Mariprofundus erugo</name>
    <dbReference type="NCBI Taxonomy" id="2528639"/>
    <lineage>
        <taxon>Bacteria</taxon>
        <taxon>Pseudomonadati</taxon>
        <taxon>Pseudomonadota</taxon>
        <taxon>Candidatius Mariprofundia</taxon>
        <taxon>Mariprofundales</taxon>
        <taxon>Mariprofundaceae</taxon>
        <taxon>Mariprofundus</taxon>
    </lineage>
</organism>
<dbReference type="AlphaFoldDB" id="A0A5R9GPD7"/>
<dbReference type="GO" id="GO:0005886">
    <property type="term" value="C:plasma membrane"/>
    <property type="evidence" value="ECO:0007669"/>
    <property type="project" value="TreeGrafter"/>
</dbReference>
<gene>
    <name evidence="3" type="ORF">FEF65_11230</name>
</gene>
<evidence type="ECO:0000259" key="2">
    <source>
        <dbReference type="Pfam" id="PF25881"/>
    </source>
</evidence>
<dbReference type="Gene3D" id="1.10.287.470">
    <property type="entry name" value="Helix hairpin bin"/>
    <property type="match status" value="1"/>
</dbReference>